<evidence type="ECO:0000256" key="1">
    <source>
        <dbReference type="SAM" id="MobiDB-lite"/>
    </source>
</evidence>
<name>A0ABP7HRD2_9ACTN</name>
<gene>
    <name evidence="2" type="ORF">GCM10022226_13640</name>
</gene>
<sequence>MPDSTVSTGIRSVGKYPQIAVSRVVFSTALGASDRGEDVTGAASLSDVMGAEDRPRRKAGPRGARPRTAPRPPWRPIRLDRFRNKAVTPKG</sequence>
<proteinExistence type="predicted"/>
<protein>
    <submittedName>
        <fullName evidence="2">Uncharacterized protein</fullName>
    </submittedName>
</protein>
<evidence type="ECO:0000313" key="3">
    <source>
        <dbReference type="Proteomes" id="UP001500888"/>
    </source>
</evidence>
<evidence type="ECO:0000313" key="2">
    <source>
        <dbReference type="EMBL" id="GAA3795565.1"/>
    </source>
</evidence>
<comment type="caution">
    <text evidence="2">The sequence shown here is derived from an EMBL/GenBank/DDBJ whole genome shotgun (WGS) entry which is preliminary data.</text>
</comment>
<accession>A0ABP7HRD2</accession>
<feature type="region of interest" description="Disordered" evidence="1">
    <location>
        <begin position="32"/>
        <end position="91"/>
    </location>
</feature>
<organism evidence="2 3">
    <name type="scientific">Sphaerisporangium flaviroseum</name>
    <dbReference type="NCBI Taxonomy" id="509199"/>
    <lineage>
        <taxon>Bacteria</taxon>
        <taxon>Bacillati</taxon>
        <taxon>Actinomycetota</taxon>
        <taxon>Actinomycetes</taxon>
        <taxon>Streptosporangiales</taxon>
        <taxon>Streptosporangiaceae</taxon>
        <taxon>Sphaerisporangium</taxon>
    </lineage>
</organism>
<keyword evidence="3" id="KW-1185">Reference proteome</keyword>
<reference evidence="3" key="1">
    <citation type="journal article" date="2019" name="Int. J. Syst. Evol. Microbiol.">
        <title>The Global Catalogue of Microorganisms (GCM) 10K type strain sequencing project: providing services to taxonomists for standard genome sequencing and annotation.</title>
        <authorList>
            <consortium name="The Broad Institute Genomics Platform"/>
            <consortium name="The Broad Institute Genome Sequencing Center for Infectious Disease"/>
            <person name="Wu L."/>
            <person name="Ma J."/>
        </authorList>
    </citation>
    <scope>NUCLEOTIDE SEQUENCE [LARGE SCALE GENOMIC DNA]</scope>
    <source>
        <strain evidence="3">JCM 16908</strain>
    </source>
</reference>
<dbReference type="EMBL" id="BAAAZR010000002">
    <property type="protein sequence ID" value="GAA3795565.1"/>
    <property type="molecule type" value="Genomic_DNA"/>
</dbReference>
<dbReference type="Proteomes" id="UP001500888">
    <property type="component" value="Unassembled WGS sequence"/>
</dbReference>